<protein>
    <recommendedName>
        <fullName evidence="3">Acetyltransferase</fullName>
    </recommendedName>
</protein>
<comment type="caution">
    <text evidence="1">The sequence shown here is derived from an EMBL/GenBank/DDBJ whole genome shotgun (WGS) entry which is preliminary data.</text>
</comment>
<proteinExistence type="predicted"/>
<reference evidence="1 2" key="1">
    <citation type="journal article" date="2016" name="Nat. Commun.">
        <title>Thousands of microbial genomes shed light on interconnected biogeochemical processes in an aquifer system.</title>
        <authorList>
            <person name="Anantharaman K."/>
            <person name="Brown C.T."/>
            <person name="Hug L.A."/>
            <person name="Sharon I."/>
            <person name="Castelle C.J."/>
            <person name="Probst A.J."/>
            <person name="Thomas B.C."/>
            <person name="Singh A."/>
            <person name="Wilkins M.J."/>
            <person name="Karaoz U."/>
            <person name="Brodie E.L."/>
            <person name="Williams K.H."/>
            <person name="Hubbard S.S."/>
            <person name="Banfield J.F."/>
        </authorList>
    </citation>
    <scope>NUCLEOTIDE SEQUENCE [LARGE SCALE GENOMIC DNA]</scope>
</reference>
<dbReference type="InterPro" id="IPR011004">
    <property type="entry name" value="Trimer_LpxA-like_sf"/>
</dbReference>
<evidence type="ECO:0000313" key="1">
    <source>
        <dbReference type="EMBL" id="OGF27367.1"/>
    </source>
</evidence>
<organism evidence="1 2">
    <name type="scientific">Candidatus Falkowbacteria bacterium RIFOXYA2_FULL_47_9</name>
    <dbReference type="NCBI Taxonomy" id="1797995"/>
    <lineage>
        <taxon>Bacteria</taxon>
        <taxon>Candidatus Falkowiibacteriota</taxon>
    </lineage>
</organism>
<name>A0A1F5SKY8_9BACT</name>
<evidence type="ECO:0000313" key="2">
    <source>
        <dbReference type="Proteomes" id="UP000178925"/>
    </source>
</evidence>
<dbReference type="EMBL" id="MFGC01000025">
    <property type="protein sequence ID" value="OGF27367.1"/>
    <property type="molecule type" value="Genomic_DNA"/>
</dbReference>
<dbReference type="SUPFAM" id="SSF51161">
    <property type="entry name" value="Trimeric LpxA-like enzymes"/>
    <property type="match status" value="1"/>
</dbReference>
<dbReference type="Gene3D" id="2.160.10.10">
    <property type="entry name" value="Hexapeptide repeat proteins"/>
    <property type="match status" value="2"/>
</dbReference>
<evidence type="ECO:0008006" key="3">
    <source>
        <dbReference type="Google" id="ProtNLM"/>
    </source>
</evidence>
<dbReference type="Proteomes" id="UP000178925">
    <property type="component" value="Unassembled WGS sequence"/>
</dbReference>
<dbReference type="PANTHER" id="PTHR23416">
    <property type="entry name" value="SIALIC ACID SYNTHASE-RELATED"/>
    <property type="match status" value="1"/>
</dbReference>
<accession>A0A1F5SKY8</accession>
<dbReference type="STRING" id="1797995.A2242_04565"/>
<gene>
    <name evidence="1" type="ORF">A2242_04565</name>
</gene>
<dbReference type="InterPro" id="IPR051159">
    <property type="entry name" value="Hexapeptide_acetyltransf"/>
</dbReference>
<dbReference type="AlphaFoldDB" id="A0A1F5SKY8"/>
<sequence>MDLSGFFKKINVTQGADCTISEFCSLENVVLGDSVIIGDGVQLKNVAVGNGSKIGVNVRLYSPAVAQPVTIGQECWLSYGVFGEATGGEIHIEDYAVIAHRSLLLTSSGPGKKNAIMDALYPEEHGPIRIGAYCWLGTQCTLLPGAILSEGVVLGAHALARGGVYEAWTVYAGIPAKFLKKFDAQAVAAAKRSLNI</sequence>